<proteinExistence type="predicted"/>
<sequence>MSDGDIKYMEEQGIQNALSLALAQVIREQPPNALKRIAQIISPDTFIDPEAVAALRAADAAAAQPTASSSHSPPRSSPPQALALDKAFSRRSRGVLEAFSRRFSAFSKSLDEASALDACLVNQAIAHAMAERMRSESLRESQEGVQRLQAQVRILRETTQALSEEMSVATQRQLAEHSERLNAESAAALEEAIGDVRSQMESTLYAAVAAHERSRVELAGVRATLAERDATLNEIRQELTERRNAMTKLHEACHRHGVVAAANTPVSLAIGAHPGAWSVEAVGSDGAHHGAGAGGAMSAVMNAGVMSAGVMSAAAVRSWSSAPDDLSTLQVDLRTLQSLGVSSGCSLLVPPSSPVLAPVAAPDVPFEVLAPEKAERIGIPIESAAESARYLEAERIASLAQAELGPRLALAQASKELKLAKMREESMTRVHAEIVARYETERTITLNECEAEREAARKRHEAAREEYEAAREEYEAGREADLAQYEAEREKYEAECTQEREQYEAKLRLLEETTTRSQKALEDELREARLKATGDLSEARARAEDELREARAKAKDELSEARAKAKDELSEARSRAEDELRSARREGSEALRSARRESGTREALLHAELRDLEQELTGYVSVHTQLQRVHEQVVAKLDLAEVELRRAQQRASELTALADAKADAARVADRRAAEAQREAETARSQAQREVEEARSHAADEHEARSHAEAAAEAAFRRVEREVAAAEVAQATAQRTADEIVKTTNEGAAALTEAVEALHQWLDGVLV</sequence>
<organism evidence="3 4">
    <name type="scientific">Chrysochromulina tobinii</name>
    <dbReference type="NCBI Taxonomy" id="1460289"/>
    <lineage>
        <taxon>Eukaryota</taxon>
        <taxon>Haptista</taxon>
        <taxon>Haptophyta</taxon>
        <taxon>Prymnesiophyceae</taxon>
        <taxon>Prymnesiales</taxon>
        <taxon>Chrysochromulinaceae</taxon>
        <taxon>Chrysochromulina</taxon>
    </lineage>
</organism>
<evidence type="ECO:0000256" key="2">
    <source>
        <dbReference type="SAM" id="MobiDB-lite"/>
    </source>
</evidence>
<keyword evidence="1" id="KW-0175">Coiled coil</keyword>
<evidence type="ECO:0000313" key="4">
    <source>
        <dbReference type="Proteomes" id="UP000037460"/>
    </source>
</evidence>
<feature type="non-terminal residue" evidence="3">
    <location>
        <position position="766"/>
    </location>
</feature>
<dbReference type="EMBL" id="JWZX01000029">
    <property type="protein sequence ID" value="KOO53849.1"/>
    <property type="molecule type" value="Genomic_DNA"/>
</dbReference>
<feature type="region of interest" description="Disordered" evidence="2">
    <location>
        <begin position="536"/>
        <end position="599"/>
    </location>
</feature>
<protein>
    <submittedName>
        <fullName evidence="3">Uncharacterized protein</fullName>
    </submittedName>
</protein>
<evidence type="ECO:0000256" key="1">
    <source>
        <dbReference type="SAM" id="Coils"/>
    </source>
</evidence>
<reference evidence="4" key="1">
    <citation type="journal article" date="2015" name="PLoS Genet.">
        <title>Genome Sequence and Transcriptome Analyses of Chrysochromulina tobin: Metabolic Tools for Enhanced Algal Fitness in the Prominent Order Prymnesiales (Haptophyceae).</title>
        <authorList>
            <person name="Hovde B.T."/>
            <person name="Deodato C.R."/>
            <person name="Hunsperger H.M."/>
            <person name="Ryken S.A."/>
            <person name="Yost W."/>
            <person name="Jha R.K."/>
            <person name="Patterson J."/>
            <person name="Monnat R.J. Jr."/>
            <person name="Barlow S.B."/>
            <person name="Starkenburg S.R."/>
            <person name="Cattolico R.A."/>
        </authorList>
    </citation>
    <scope>NUCLEOTIDE SEQUENCE</scope>
    <source>
        <strain evidence="4">CCMP291</strain>
    </source>
</reference>
<dbReference type="AlphaFoldDB" id="A0A0M0LS24"/>
<gene>
    <name evidence="3" type="ORF">Ctob_012870</name>
</gene>
<feature type="region of interest" description="Disordered" evidence="2">
    <location>
        <begin position="669"/>
        <end position="712"/>
    </location>
</feature>
<accession>A0A0M0LS24</accession>
<evidence type="ECO:0000313" key="3">
    <source>
        <dbReference type="EMBL" id="KOO53849.1"/>
    </source>
</evidence>
<comment type="caution">
    <text evidence="3">The sequence shown here is derived from an EMBL/GenBank/DDBJ whole genome shotgun (WGS) entry which is preliminary data.</text>
</comment>
<dbReference type="Proteomes" id="UP000037460">
    <property type="component" value="Unassembled WGS sequence"/>
</dbReference>
<name>A0A0M0LS24_9EUKA</name>
<keyword evidence="4" id="KW-1185">Reference proteome</keyword>
<feature type="coiled-coil region" evidence="1">
    <location>
        <begin position="138"/>
        <end position="165"/>
    </location>
</feature>